<dbReference type="Pfam" id="PF12802">
    <property type="entry name" value="MarR_2"/>
    <property type="match status" value="1"/>
</dbReference>
<dbReference type="InterPro" id="IPR036390">
    <property type="entry name" value="WH_DNA-bd_sf"/>
</dbReference>
<name>A0ABW2CI77_9ACTN</name>
<dbReference type="Gene3D" id="1.10.10.10">
    <property type="entry name" value="Winged helix-like DNA-binding domain superfamily/Winged helix DNA-binding domain"/>
    <property type="match status" value="1"/>
</dbReference>
<dbReference type="PANTHER" id="PTHR33164:SF43">
    <property type="entry name" value="HTH-TYPE TRANSCRIPTIONAL REPRESSOR YETL"/>
    <property type="match status" value="1"/>
</dbReference>
<evidence type="ECO:0000259" key="2">
    <source>
        <dbReference type="PROSITE" id="PS50995"/>
    </source>
</evidence>
<dbReference type="InterPro" id="IPR039422">
    <property type="entry name" value="MarR/SlyA-like"/>
</dbReference>
<dbReference type="InterPro" id="IPR036388">
    <property type="entry name" value="WH-like_DNA-bd_sf"/>
</dbReference>
<dbReference type="PANTHER" id="PTHR33164">
    <property type="entry name" value="TRANSCRIPTIONAL REGULATOR, MARR FAMILY"/>
    <property type="match status" value="1"/>
</dbReference>
<evidence type="ECO:0000313" key="4">
    <source>
        <dbReference type="Proteomes" id="UP001596380"/>
    </source>
</evidence>
<reference evidence="4" key="1">
    <citation type="journal article" date="2019" name="Int. J. Syst. Evol. Microbiol.">
        <title>The Global Catalogue of Microorganisms (GCM) 10K type strain sequencing project: providing services to taxonomists for standard genome sequencing and annotation.</title>
        <authorList>
            <consortium name="The Broad Institute Genomics Platform"/>
            <consortium name="The Broad Institute Genome Sequencing Center for Infectious Disease"/>
            <person name="Wu L."/>
            <person name="Ma J."/>
        </authorList>
    </citation>
    <scope>NUCLEOTIDE SEQUENCE [LARGE SCALE GENOMIC DNA]</scope>
    <source>
        <strain evidence="4">JCM 3369</strain>
    </source>
</reference>
<accession>A0ABW2CI77</accession>
<sequence length="193" mass="20563">MSGDERDAGSSAEADLETMVQLMGRMARRMKGAGSHGEARRLLDRIAAAGLGPRHVPVLFSLVLHGPQPVGVLAGHLALSPATVSQLVGELQRGGFVDRRADEADRRRMIVSLAGHHRDLVERFALARIEPLRMALRALGEEERAHFLHGWATVVEMMERYADGDTGGDAADGGGAACEPDGSRDGPEVSRGA</sequence>
<dbReference type="Proteomes" id="UP001596380">
    <property type="component" value="Unassembled WGS sequence"/>
</dbReference>
<keyword evidence="4" id="KW-1185">Reference proteome</keyword>
<feature type="domain" description="HTH marR-type" evidence="2">
    <location>
        <begin position="16"/>
        <end position="156"/>
    </location>
</feature>
<dbReference type="PROSITE" id="PS50995">
    <property type="entry name" value="HTH_MARR_2"/>
    <property type="match status" value="1"/>
</dbReference>
<feature type="compositionally biased region" description="Basic and acidic residues" evidence="1">
    <location>
        <begin position="181"/>
        <end position="193"/>
    </location>
</feature>
<dbReference type="RefSeq" id="WP_160819278.1">
    <property type="nucleotide sequence ID" value="NZ_JBHSXE010000001.1"/>
</dbReference>
<dbReference type="EMBL" id="JBHSXS010000007">
    <property type="protein sequence ID" value="MFC6881257.1"/>
    <property type="molecule type" value="Genomic_DNA"/>
</dbReference>
<protein>
    <submittedName>
        <fullName evidence="3">MarR family winged helix-turn-helix transcriptional regulator</fullName>
    </submittedName>
</protein>
<feature type="region of interest" description="Disordered" evidence="1">
    <location>
        <begin position="165"/>
        <end position="193"/>
    </location>
</feature>
<dbReference type="InterPro" id="IPR000835">
    <property type="entry name" value="HTH_MarR-typ"/>
</dbReference>
<evidence type="ECO:0000313" key="3">
    <source>
        <dbReference type="EMBL" id="MFC6881257.1"/>
    </source>
</evidence>
<dbReference type="SUPFAM" id="SSF46785">
    <property type="entry name" value="Winged helix' DNA-binding domain"/>
    <property type="match status" value="1"/>
</dbReference>
<feature type="compositionally biased region" description="Gly residues" evidence="1">
    <location>
        <begin position="165"/>
        <end position="176"/>
    </location>
</feature>
<proteinExistence type="predicted"/>
<gene>
    <name evidence="3" type="ORF">ACFQKB_15930</name>
</gene>
<organism evidence="3 4">
    <name type="scientific">Actinomadura yumaensis</name>
    <dbReference type="NCBI Taxonomy" id="111807"/>
    <lineage>
        <taxon>Bacteria</taxon>
        <taxon>Bacillati</taxon>
        <taxon>Actinomycetota</taxon>
        <taxon>Actinomycetes</taxon>
        <taxon>Streptosporangiales</taxon>
        <taxon>Thermomonosporaceae</taxon>
        <taxon>Actinomadura</taxon>
    </lineage>
</organism>
<dbReference type="SMART" id="SM00347">
    <property type="entry name" value="HTH_MARR"/>
    <property type="match status" value="1"/>
</dbReference>
<comment type="caution">
    <text evidence="3">The sequence shown here is derived from an EMBL/GenBank/DDBJ whole genome shotgun (WGS) entry which is preliminary data.</text>
</comment>
<evidence type="ECO:0000256" key="1">
    <source>
        <dbReference type="SAM" id="MobiDB-lite"/>
    </source>
</evidence>